<dbReference type="Pfam" id="PF07366">
    <property type="entry name" value="SnoaL"/>
    <property type="match status" value="1"/>
</dbReference>
<dbReference type="SUPFAM" id="SSF54427">
    <property type="entry name" value="NTF2-like"/>
    <property type="match status" value="1"/>
</dbReference>
<accession>A0ABV3GX77</accession>
<keyword evidence="2" id="KW-1185">Reference proteome</keyword>
<name>A0ABV3GX77_9ACTN</name>
<protein>
    <submittedName>
        <fullName evidence="1">Ester cyclase</fullName>
    </submittedName>
</protein>
<dbReference type="RefSeq" id="WP_364445302.1">
    <property type="nucleotide sequence ID" value="NZ_JBFARM010000002.1"/>
</dbReference>
<sequence length="148" mass="16561">MSTQWDLRHRLNKAINAHDVSSVLACYSEDAVFVSPAGVAQGHDEIGWVYQQNFRAFPDFHMAAWFELGDCDNPVCTEWTYTGTHTGPLLMPGGREIAGTGRRITIRASCAAHISNGKIDSHREYFDQLELYSQLGFGLVELDQIDVQ</sequence>
<dbReference type="Proteomes" id="UP001552427">
    <property type="component" value="Unassembled WGS sequence"/>
</dbReference>
<evidence type="ECO:0000313" key="2">
    <source>
        <dbReference type="Proteomes" id="UP001552427"/>
    </source>
</evidence>
<dbReference type="Gene3D" id="3.10.450.50">
    <property type="match status" value="1"/>
</dbReference>
<dbReference type="EMBL" id="JBFARM010000002">
    <property type="protein sequence ID" value="MEV4284877.1"/>
    <property type="molecule type" value="Genomic_DNA"/>
</dbReference>
<dbReference type="InterPro" id="IPR032710">
    <property type="entry name" value="NTF2-like_dom_sf"/>
</dbReference>
<gene>
    <name evidence="1" type="ORF">AB0K40_05185</name>
</gene>
<proteinExistence type="predicted"/>
<evidence type="ECO:0000313" key="1">
    <source>
        <dbReference type="EMBL" id="MEV4284877.1"/>
    </source>
</evidence>
<organism evidence="1 2">
    <name type="scientific">Nonomuraea bangladeshensis</name>
    <dbReference type="NCBI Taxonomy" id="404385"/>
    <lineage>
        <taxon>Bacteria</taxon>
        <taxon>Bacillati</taxon>
        <taxon>Actinomycetota</taxon>
        <taxon>Actinomycetes</taxon>
        <taxon>Streptosporangiales</taxon>
        <taxon>Streptosporangiaceae</taxon>
        <taxon>Nonomuraea</taxon>
    </lineage>
</organism>
<dbReference type="InterPro" id="IPR009959">
    <property type="entry name" value="Cyclase_SnoaL-like"/>
</dbReference>
<comment type="caution">
    <text evidence="1">The sequence shown here is derived from an EMBL/GenBank/DDBJ whole genome shotgun (WGS) entry which is preliminary data.</text>
</comment>
<reference evidence="1 2" key="1">
    <citation type="submission" date="2024-06" db="EMBL/GenBank/DDBJ databases">
        <title>The Natural Products Discovery Center: Release of the First 8490 Sequenced Strains for Exploring Actinobacteria Biosynthetic Diversity.</title>
        <authorList>
            <person name="Kalkreuter E."/>
            <person name="Kautsar S.A."/>
            <person name="Yang D."/>
            <person name="Bader C.D."/>
            <person name="Teijaro C.N."/>
            <person name="Fluegel L."/>
            <person name="Davis C.M."/>
            <person name="Simpson J.R."/>
            <person name="Lauterbach L."/>
            <person name="Steele A.D."/>
            <person name="Gui C."/>
            <person name="Meng S."/>
            <person name="Li G."/>
            <person name="Viehrig K."/>
            <person name="Ye F."/>
            <person name="Su P."/>
            <person name="Kiefer A.F."/>
            <person name="Nichols A."/>
            <person name="Cepeda A.J."/>
            <person name="Yan W."/>
            <person name="Fan B."/>
            <person name="Jiang Y."/>
            <person name="Adhikari A."/>
            <person name="Zheng C.-J."/>
            <person name="Schuster L."/>
            <person name="Cowan T.M."/>
            <person name="Smanski M.J."/>
            <person name="Chevrette M.G."/>
            <person name="De Carvalho L.P.S."/>
            <person name="Shen B."/>
        </authorList>
    </citation>
    <scope>NUCLEOTIDE SEQUENCE [LARGE SCALE GENOMIC DNA]</scope>
    <source>
        <strain evidence="1 2">NPDC049574</strain>
    </source>
</reference>